<dbReference type="PANTHER" id="PTHR11214:SF314">
    <property type="entry name" value="HEXOSYLTRANSFERASE"/>
    <property type="match status" value="1"/>
</dbReference>
<dbReference type="GO" id="GO:0006493">
    <property type="term" value="P:protein O-linked glycosylation"/>
    <property type="evidence" value="ECO:0007669"/>
    <property type="project" value="TreeGrafter"/>
</dbReference>
<evidence type="ECO:0000256" key="7">
    <source>
        <dbReference type="ARBA" id="ARBA00022989"/>
    </source>
</evidence>
<proteinExistence type="inferred from homology"/>
<dbReference type="Proteomes" id="UP000198287">
    <property type="component" value="Unassembled WGS sequence"/>
</dbReference>
<evidence type="ECO:0000256" key="9">
    <source>
        <dbReference type="ARBA" id="ARBA00023136"/>
    </source>
</evidence>
<dbReference type="EC" id="2.4.1.-" evidence="10"/>
<dbReference type="GO" id="GO:0000139">
    <property type="term" value="C:Golgi membrane"/>
    <property type="evidence" value="ECO:0007669"/>
    <property type="project" value="UniProtKB-SubCell"/>
</dbReference>
<comment type="subcellular location">
    <subcellularLocation>
        <location evidence="1 10">Golgi apparatus membrane</location>
        <topology evidence="1 10">Single-pass type II membrane protein</topology>
    </subcellularLocation>
</comment>
<evidence type="ECO:0000256" key="6">
    <source>
        <dbReference type="ARBA" id="ARBA00022968"/>
    </source>
</evidence>
<sequence>MRPLRLRFKTIVKIIISVFVVTTCIVHYTNEKFERTGEILKGVGNRNVNLMVQPFVDTFLINNHWLRDNYNSNNKNGNVFIDNNGQQQNERDAALPVGVEIEHHQNDPFLVVVITSTPTNIERRTIIRNSWMKYEPEKPTIVVFFCGRPRSQDMAALQKESEKYGDIIVDDFEESYYGLTVKSLRILKWFSMNLPKSNFLVKTDDDVFVNTLKLVKLLDRVETKLRFERQQNSNNELPHYMGGVVFHDRSPHTFNTFSKWYVPPKLWKEEIAILAKLGRESGRKKEYHELKSYPPYLEGNFYVIGGHTVPVLLNSSLPLPLFHLEDIYVTGFLGSEILDIKLESLPNVLSDSATFPKLNYRYNKLFTSPSEMVAYHCDNDIEIITQIYQDTLMS</sequence>
<evidence type="ECO:0000256" key="2">
    <source>
        <dbReference type="ARBA" id="ARBA00008661"/>
    </source>
</evidence>
<evidence type="ECO:0000256" key="10">
    <source>
        <dbReference type="RuleBase" id="RU363063"/>
    </source>
</evidence>
<dbReference type="EMBL" id="LNIX01000008">
    <property type="protein sequence ID" value="OXA51060.1"/>
    <property type="molecule type" value="Genomic_DNA"/>
</dbReference>
<evidence type="ECO:0000256" key="4">
    <source>
        <dbReference type="ARBA" id="ARBA00022679"/>
    </source>
</evidence>
<keyword evidence="6" id="KW-0735">Signal-anchor</keyword>
<accession>A0A226E188</accession>
<dbReference type="OrthoDB" id="5512589at2759"/>
<dbReference type="GO" id="GO:0016758">
    <property type="term" value="F:hexosyltransferase activity"/>
    <property type="evidence" value="ECO:0007669"/>
    <property type="project" value="InterPro"/>
</dbReference>
<keyword evidence="8 10" id="KW-0333">Golgi apparatus</keyword>
<evidence type="ECO:0000256" key="1">
    <source>
        <dbReference type="ARBA" id="ARBA00004323"/>
    </source>
</evidence>
<evidence type="ECO:0000256" key="5">
    <source>
        <dbReference type="ARBA" id="ARBA00022692"/>
    </source>
</evidence>
<name>A0A226E188_FOLCA</name>
<comment type="similarity">
    <text evidence="2 10">Belongs to the glycosyltransferase 31 family.</text>
</comment>
<evidence type="ECO:0000256" key="3">
    <source>
        <dbReference type="ARBA" id="ARBA00022676"/>
    </source>
</evidence>
<gene>
    <name evidence="11" type="ORF">Fcan01_14670</name>
</gene>
<reference evidence="11 12" key="1">
    <citation type="submission" date="2015-12" db="EMBL/GenBank/DDBJ databases">
        <title>The genome of Folsomia candida.</title>
        <authorList>
            <person name="Faddeeva A."/>
            <person name="Derks M.F."/>
            <person name="Anvar Y."/>
            <person name="Smit S."/>
            <person name="Van Straalen N."/>
            <person name="Roelofs D."/>
        </authorList>
    </citation>
    <scope>NUCLEOTIDE SEQUENCE [LARGE SCALE GENOMIC DNA]</scope>
    <source>
        <strain evidence="11 12">VU population</strain>
        <tissue evidence="11">Whole body</tissue>
    </source>
</reference>
<dbReference type="Pfam" id="PF01762">
    <property type="entry name" value="Galactosyl_T"/>
    <property type="match status" value="1"/>
</dbReference>
<keyword evidence="5" id="KW-0812">Transmembrane</keyword>
<keyword evidence="3 10" id="KW-0328">Glycosyltransferase</keyword>
<keyword evidence="4" id="KW-0808">Transferase</keyword>
<evidence type="ECO:0000313" key="12">
    <source>
        <dbReference type="Proteomes" id="UP000198287"/>
    </source>
</evidence>
<evidence type="ECO:0000256" key="8">
    <source>
        <dbReference type="ARBA" id="ARBA00023034"/>
    </source>
</evidence>
<dbReference type="InterPro" id="IPR002659">
    <property type="entry name" value="Glyco_trans_31"/>
</dbReference>
<dbReference type="Gene3D" id="3.90.550.50">
    <property type="match status" value="1"/>
</dbReference>
<organism evidence="11 12">
    <name type="scientific">Folsomia candida</name>
    <name type="common">Springtail</name>
    <dbReference type="NCBI Taxonomy" id="158441"/>
    <lineage>
        <taxon>Eukaryota</taxon>
        <taxon>Metazoa</taxon>
        <taxon>Ecdysozoa</taxon>
        <taxon>Arthropoda</taxon>
        <taxon>Hexapoda</taxon>
        <taxon>Collembola</taxon>
        <taxon>Entomobryomorpha</taxon>
        <taxon>Isotomoidea</taxon>
        <taxon>Isotomidae</taxon>
        <taxon>Proisotominae</taxon>
        <taxon>Folsomia</taxon>
    </lineage>
</organism>
<keyword evidence="9" id="KW-0472">Membrane</keyword>
<comment type="caution">
    <text evidence="11">The sequence shown here is derived from an EMBL/GenBank/DDBJ whole genome shotgun (WGS) entry which is preliminary data.</text>
</comment>
<keyword evidence="7" id="KW-1133">Transmembrane helix</keyword>
<dbReference type="PANTHER" id="PTHR11214">
    <property type="entry name" value="BETA-1,3-N-ACETYLGLUCOSAMINYLTRANSFERASE"/>
    <property type="match status" value="1"/>
</dbReference>
<protein>
    <recommendedName>
        <fullName evidence="10">Hexosyltransferase</fullName>
        <ecNumber evidence="10">2.4.1.-</ecNumber>
    </recommendedName>
</protein>
<dbReference type="OMA" id="MYLESRI"/>
<keyword evidence="12" id="KW-1185">Reference proteome</keyword>
<evidence type="ECO:0000313" key="11">
    <source>
        <dbReference type="EMBL" id="OXA51060.1"/>
    </source>
</evidence>
<dbReference type="AlphaFoldDB" id="A0A226E188"/>